<keyword evidence="3" id="KW-0238">DNA-binding</keyword>
<dbReference type="AlphaFoldDB" id="A0AA87USQ9"/>
<dbReference type="Pfam" id="PF03466">
    <property type="entry name" value="LysR_substrate"/>
    <property type="match status" value="1"/>
</dbReference>
<dbReference type="InterPro" id="IPR000847">
    <property type="entry name" value="LysR_HTH_N"/>
</dbReference>
<dbReference type="PANTHER" id="PTHR30419">
    <property type="entry name" value="HTH-TYPE TRANSCRIPTIONAL REGULATOR YBHD"/>
    <property type="match status" value="1"/>
</dbReference>
<dbReference type="InterPro" id="IPR036388">
    <property type="entry name" value="WH-like_DNA-bd_sf"/>
</dbReference>
<evidence type="ECO:0000256" key="4">
    <source>
        <dbReference type="ARBA" id="ARBA00023163"/>
    </source>
</evidence>
<protein>
    <submittedName>
        <fullName evidence="6">LysR family transcriptional regulator</fullName>
    </submittedName>
</protein>
<gene>
    <name evidence="6" type="ORF">ABA31_19910</name>
</gene>
<organism evidence="6 7">
    <name type="scientific">Agrococcus baldri</name>
    <dbReference type="NCBI Taxonomy" id="153730"/>
    <lineage>
        <taxon>Bacteria</taxon>
        <taxon>Bacillati</taxon>
        <taxon>Actinomycetota</taxon>
        <taxon>Actinomycetes</taxon>
        <taxon>Micrococcales</taxon>
        <taxon>Microbacteriaceae</taxon>
        <taxon>Agrococcus</taxon>
    </lineage>
</organism>
<keyword evidence="4" id="KW-0804">Transcription</keyword>
<dbReference type="SUPFAM" id="SSF46785">
    <property type="entry name" value="Winged helix' DNA-binding domain"/>
    <property type="match status" value="1"/>
</dbReference>
<evidence type="ECO:0000256" key="2">
    <source>
        <dbReference type="ARBA" id="ARBA00023015"/>
    </source>
</evidence>
<dbReference type="Proteomes" id="UP000321749">
    <property type="component" value="Unassembled WGS sequence"/>
</dbReference>
<accession>A0AA87USQ9</accession>
<dbReference type="GO" id="GO:0003677">
    <property type="term" value="F:DNA binding"/>
    <property type="evidence" value="ECO:0007669"/>
    <property type="project" value="UniProtKB-KW"/>
</dbReference>
<dbReference type="InterPro" id="IPR036390">
    <property type="entry name" value="WH_DNA-bd_sf"/>
</dbReference>
<evidence type="ECO:0000313" key="6">
    <source>
        <dbReference type="EMBL" id="GEK80640.1"/>
    </source>
</evidence>
<evidence type="ECO:0000313" key="7">
    <source>
        <dbReference type="Proteomes" id="UP000321749"/>
    </source>
</evidence>
<evidence type="ECO:0000256" key="3">
    <source>
        <dbReference type="ARBA" id="ARBA00023125"/>
    </source>
</evidence>
<dbReference type="EMBL" id="BJUU01000012">
    <property type="protein sequence ID" value="GEK80640.1"/>
    <property type="molecule type" value="Genomic_DNA"/>
</dbReference>
<dbReference type="InterPro" id="IPR005119">
    <property type="entry name" value="LysR_subst-bd"/>
</dbReference>
<evidence type="ECO:0000256" key="1">
    <source>
        <dbReference type="ARBA" id="ARBA00009437"/>
    </source>
</evidence>
<dbReference type="GO" id="GO:0005829">
    <property type="term" value="C:cytosol"/>
    <property type="evidence" value="ECO:0007669"/>
    <property type="project" value="TreeGrafter"/>
</dbReference>
<evidence type="ECO:0000259" key="5">
    <source>
        <dbReference type="PROSITE" id="PS50931"/>
    </source>
</evidence>
<name>A0AA87USQ9_9MICO</name>
<sequence>MRHAGRMHLDPRRILIFRTVAREGSVSGGARALGWTQPAVSQHIRLLEEEVGQALLLRSSTGVRLTEAGQRLLRHADAIAGLLGSAEAELTSLAEGAGSVTIAAFPSALADFVPRSIAAARSAVPELTARVIELEPPEAIEAVLAGDADIAVAFEYDELHDDVQLARLELGADPSCIVLPLEHELATGAAVDIAALAGADWVGGCERCRAHLETLASDAGFAPRIQFETDDFVAAQSFVAATGSVTLLPAMALRVLTRDDVVVARLADGSGRTVSLRYRHGAERVPAVSTVLEAMRALWSESVA</sequence>
<dbReference type="PRINTS" id="PR00039">
    <property type="entry name" value="HTHLYSR"/>
</dbReference>
<comment type="similarity">
    <text evidence="1">Belongs to the LysR transcriptional regulatory family.</text>
</comment>
<proteinExistence type="inferred from homology"/>
<dbReference type="InterPro" id="IPR050950">
    <property type="entry name" value="HTH-type_LysR_regulators"/>
</dbReference>
<reference evidence="6 7" key="1">
    <citation type="submission" date="2019-07" db="EMBL/GenBank/DDBJ databases">
        <title>Whole genome shotgun sequence of Agrococcus baldri NBRC 103055.</title>
        <authorList>
            <person name="Hosoyama A."/>
            <person name="Uohara A."/>
            <person name="Ohji S."/>
            <person name="Ichikawa N."/>
        </authorList>
    </citation>
    <scope>NUCLEOTIDE SEQUENCE [LARGE SCALE GENOMIC DNA]</scope>
    <source>
        <strain evidence="6 7">NBRC 103055</strain>
    </source>
</reference>
<keyword evidence="2" id="KW-0805">Transcription regulation</keyword>
<keyword evidence="7" id="KW-1185">Reference proteome</keyword>
<dbReference type="Gene3D" id="3.40.190.10">
    <property type="entry name" value="Periplasmic binding protein-like II"/>
    <property type="match status" value="2"/>
</dbReference>
<comment type="caution">
    <text evidence="6">The sequence shown here is derived from an EMBL/GenBank/DDBJ whole genome shotgun (WGS) entry which is preliminary data.</text>
</comment>
<dbReference type="Gene3D" id="1.10.10.10">
    <property type="entry name" value="Winged helix-like DNA-binding domain superfamily/Winged helix DNA-binding domain"/>
    <property type="match status" value="1"/>
</dbReference>
<dbReference type="Pfam" id="PF00126">
    <property type="entry name" value="HTH_1"/>
    <property type="match status" value="1"/>
</dbReference>
<dbReference type="SUPFAM" id="SSF53850">
    <property type="entry name" value="Periplasmic binding protein-like II"/>
    <property type="match status" value="1"/>
</dbReference>
<dbReference type="PROSITE" id="PS50931">
    <property type="entry name" value="HTH_LYSR"/>
    <property type="match status" value="1"/>
</dbReference>
<dbReference type="GO" id="GO:0003700">
    <property type="term" value="F:DNA-binding transcription factor activity"/>
    <property type="evidence" value="ECO:0007669"/>
    <property type="project" value="InterPro"/>
</dbReference>
<feature type="domain" description="HTH lysR-type" evidence="5">
    <location>
        <begin position="9"/>
        <end position="66"/>
    </location>
</feature>